<feature type="region of interest" description="Disordered" evidence="1">
    <location>
        <begin position="310"/>
        <end position="333"/>
    </location>
</feature>
<reference evidence="2 3" key="1">
    <citation type="submission" date="2018-09" db="EMBL/GenBank/DDBJ databases">
        <authorList>
            <person name="Grouzdev D.S."/>
            <person name="Krutkina M.S."/>
        </authorList>
    </citation>
    <scope>NUCLEOTIDE SEQUENCE [LARGE SCALE GENOMIC DNA]</scope>
    <source>
        <strain evidence="2 3">RmlP001</strain>
    </source>
</reference>
<organism evidence="2 3">
    <name type="scientific">Lichenibacterium ramalinae</name>
    <dbReference type="NCBI Taxonomy" id="2316527"/>
    <lineage>
        <taxon>Bacteria</taxon>
        <taxon>Pseudomonadati</taxon>
        <taxon>Pseudomonadota</taxon>
        <taxon>Alphaproteobacteria</taxon>
        <taxon>Hyphomicrobiales</taxon>
        <taxon>Lichenihabitantaceae</taxon>
        <taxon>Lichenibacterium</taxon>
    </lineage>
</organism>
<dbReference type="EMBL" id="QYBC01000006">
    <property type="protein sequence ID" value="RYB05619.1"/>
    <property type="molecule type" value="Genomic_DNA"/>
</dbReference>
<dbReference type="OrthoDB" id="8015121at2"/>
<protein>
    <submittedName>
        <fullName evidence="2">Uncharacterized protein</fullName>
    </submittedName>
</protein>
<evidence type="ECO:0000313" key="2">
    <source>
        <dbReference type="EMBL" id="RYB05619.1"/>
    </source>
</evidence>
<evidence type="ECO:0000313" key="3">
    <source>
        <dbReference type="Proteomes" id="UP000289411"/>
    </source>
</evidence>
<reference evidence="2 3" key="2">
    <citation type="submission" date="2019-02" db="EMBL/GenBank/DDBJ databases">
        <title>'Lichenibacterium ramalinii' gen. nov. sp. nov., 'Lichenibacterium minor' gen. nov. sp. nov.</title>
        <authorList>
            <person name="Pankratov T."/>
        </authorList>
    </citation>
    <scope>NUCLEOTIDE SEQUENCE [LARGE SCALE GENOMIC DNA]</scope>
    <source>
        <strain evidence="2 3">RmlP001</strain>
    </source>
</reference>
<accession>A0A4Q2RFG0</accession>
<keyword evidence="3" id="KW-1185">Reference proteome</keyword>
<dbReference type="Proteomes" id="UP000289411">
    <property type="component" value="Unassembled WGS sequence"/>
</dbReference>
<gene>
    <name evidence="2" type="ORF">D3272_08410</name>
</gene>
<proteinExistence type="predicted"/>
<dbReference type="AlphaFoldDB" id="A0A4Q2RFG0"/>
<evidence type="ECO:0000256" key="1">
    <source>
        <dbReference type="SAM" id="MobiDB-lite"/>
    </source>
</evidence>
<sequence length="333" mass="33653">MALDAVGLALGLALAAPGALGTLLSPEVTFRPRERAVDNWHWQAAANLDASPGTRAALALGHDPAAVSRCVRLNNYWCIKRGGWSGEIAADADGHVAFVSAAEGATVAALLLRRYYLDFGRQSALAIVSRWAPASCGAVVARRGPGRAASDGLAALGIGRTLRARWLARHGRRVAGGRRGRVSSVPDRLIGAALPAPTIALGLAAAPVSLAAGLPAAVAAPGGGAAAEGPGCSRDGPRIAHYAARAAAGIAASVTDDLRLFDGRGAPTPNLARLMRNMAAVEIGPLGAGENLVVTAVAHAAEVVAARRAAAAAAPGAPPPPRIDEGRRPEPRP</sequence>
<comment type="caution">
    <text evidence="2">The sequence shown here is derived from an EMBL/GenBank/DDBJ whole genome shotgun (WGS) entry which is preliminary data.</text>
</comment>
<dbReference type="RefSeq" id="WP_129218723.1">
    <property type="nucleotide sequence ID" value="NZ_QYBC01000006.1"/>
</dbReference>
<feature type="compositionally biased region" description="Basic and acidic residues" evidence="1">
    <location>
        <begin position="322"/>
        <end position="333"/>
    </location>
</feature>
<name>A0A4Q2RFG0_9HYPH</name>